<protein>
    <submittedName>
        <fullName evidence="10">Transcriptional regulator</fullName>
    </submittedName>
</protein>
<feature type="domain" description="Response regulatory" evidence="8">
    <location>
        <begin position="7"/>
        <end position="121"/>
    </location>
</feature>
<dbReference type="CDD" id="cd00383">
    <property type="entry name" value="trans_reg_C"/>
    <property type="match status" value="1"/>
</dbReference>
<gene>
    <name evidence="10" type="ORF">GPICK_06210</name>
</gene>
<feature type="DNA-binding region" description="OmpR/PhoB-type" evidence="7">
    <location>
        <begin position="133"/>
        <end position="232"/>
    </location>
</feature>
<evidence type="ECO:0000313" key="11">
    <source>
        <dbReference type="Proteomes" id="UP000057609"/>
    </source>
</evidence>
<proteinExistence type="predicted"/>
<dbReference type="GO" id="GO:0005829">
    <property type="term" value="C:cytosol"/>
    <property type="evidence" value="ECO:0007669"/>
    <property type="project" value="TreeGrafter"/>
</dbReference>
<evidence type="ECO:0000256" key="5">
    <source>
        <dbReference type="ARBA" id="ARBA00023163"/>
    </source>
</evidence>
<dbReference type="GO" id="GO:0000156">
    <property type="term" value="F:phosphorelay response regulator activity"/>
    <property type="evidence" value="ECO:0007669"/>
    <property type="project" value="TreeGrafter"/>
</dbReference>
<dbReference type="SMART" id="SM00862">
    <property type="entry name" value="Trans_reg_C"/>
    <property type="match status" value="1"/>
</dbReference>
<dbReference type="InterPro" id="IPR016032">
    <property type="entry name" value="Sig_transdc_resp-reg_C-effctor"/>
</dbReference>
<name>A0A0B5BD45_9BACT</name>
<keyword evidence="4 7" id="KW-0238">DNA-binding</keyword>
<dbReference type="OrthoDB" id="9793321at2"/>
<dbReference type="InterPro" id="IPR039420">
    <property type="entry name" value="WalR-like"/>
</dbReference>
<dbReference type="HOGENOM" id="CLU_000445_30_3_7"/>
<dbReference type="PROSITE" id="PS50110">
    <property type="entry name" value="RESPONSE_REGULATORY"/>
    <property type="match status" value="1"/>
</dbReference>
<dbReference type="AlphaFoldDB" id="A0A0B5BD45"/>
<dbReference type="EMBL" id="CP009788">
    <property type="protein sequence ID" value="AJE03014.1"/>
    <property type="molecule type" value="Genomic_DNA"/>
</dbReference>
<evidence type="ECO:0000256" key="4">
    <source>
        <dbReference type="ARBA" id="ARBA00023125"/>
    </source>
</evidence>
<dbReference type="Proteomes" id="UP000057609">
    <property type="component" value="Chromosome"/>
</dbReference>
<dbReference type="InterPro" id="IPR001789">
    <property type="entry name" value="Sig_transdc_resp-reg_receiver"/>
</dbReference>
<dbReference type="PANTHER" id="PTHR48111:SF21">
    <property type="entry name" value="DNA-BINDING DUAL MASTER TRANSCRIPTIONAL REGULATOR RPAA"/>
    <property type="match status" value="1"/>
</dbReference>
<dbReference type="FunFam" id="3.40.50.2300:FF:000001">
    <property type="entry name" value="DNA-binding response regulator PhoB"/>
    <property type="match status" value="1"/>
</dbReference>
<evidence type="ECO:0000313" key="10">
    <source>
        <dbReference type="EMBL" id="AJE03014.1"/>
    </source>
</evidence>
<accession>A0A0B5BD45</accession>
<dbReference type="CDD" id="cd17574">
    <property type="entry name" value="REC_OmpR"/>
    <property type="match status" value="1"/>
</dbReference>
<dbReference type="GO" id="GO:0032993">
    <property type="term" value="C:protein-DNA complex"/>
    <property type="evidence" value="ECO:0007669"/>
    <property type="project" value="TreeGrafter"/>
</dbReference>
<sequence>MNDEKPHILLVEDEMHLARGICFNLEQDGYRVSHVESGEEALQRLTYDRFALIILDVMLPGMNGFTVCEKIRATDPRVPILILTARTDEGDRVTGLKSGADDYLTKPFSLNEFLLRVGGMLRRSAWYRPEPVEEGYRFGDNEVFLLSYHARTAQGEIDLTELEVKMLSLFFHREGEAIPRGEILENVWGYSSDTETRTLDNFVVRLRKYFEPNPARPLFFQTVRGVGYRFSRKGGELGP</sequence>
<dbReference type="SUPFAM" id="SSF52172">
    <property type="entry name" value="CheY-like"/>
    <property type="match status" value="1"/>
</dbReference>
<evidence type="ECO:0000259" key="9">
    <source>
        <dbReference type="PROSITE" id="PS51755"/>
    </source>
</evidence>
<dbReference type="PROSITE" id="PS51755">
    <property type="entry name" value="OMPR_PHOB"/>
    <property type="match status" value="1"/>
</dbReference>
<dbReference type="RefSeq" id="WP_039741387.1">
    <property type="nucleotide sequence ID" value="NZ_CP009788.1"/>
</dbReference>
<reference evidence="10 11" key="1">
    <citation type="journal article" date="2015" name="Genome Announc.">
        <title>Complete Genome of Geobacter pickeringii G13T, a Metal-Reducing Isolate from Sedimentary Kaolin Deposits.</title>
        <authorList>
            <person name="Badalamenti J.P."/>
            <person name="Bond D.R."/>
        </authorList>
    </citation>
    <scope>NUCLEOTIDE SEQUENCE [LARGE SCALE GENOMIC DNA]</scope>
    <source>
        <strain evidence="10 11">G13</strain>
    </source>
</reference>
<dbReference type="Pfam" id="PF00072">
    <property type="entry name" value="Response_reg"/>
    <property type="match status" value="1"/>
</dbReference>
<feature type="modified residue" description="4-aspartylphosphate" evidence="6">
    <location>
        <position position="56"/>
    </location>
</feature>
<keyword evidence="11" id="KW-1185">Reference proteome</keyword>
<evidence type="ECO:0000256" key="7">
    <source>
        <dbReference type="PROSITE-ProRule" id="PRU01091"/>
    </source>
</evidence>
<organism evidence="10 11">
    <name type="scientific">Geobacter pickeringii</name>
    <dbReference type="NCBI Taxonomy" id="345632"/>
    <lineage>
        <taxon>Bacteria</taxon>
        <taxon>Pseudomonadati</taxon>
        <taxon>Thermodesulfobacteriota</taxon>
        <taxon>Desulfuromonadia</taxon>
        <taxon>Geobacterales</taxon>
        <taxon>Geobacteraceae</taxon>
        <taxon>Geobacter</taxon>
    </lineage>
</organism>
<dbReference type="Gene3D" id="3.40.50.2300">
    <property type="match status" value="1"/>
</dbReference>
<evidence type="ECO:0000256" key="1">
    <source>
        <dbReference type="ARBA" id="ARBA00022553"/>
    </source>
</evidence>
<dbReference type="STRING" id="345632.GPICK_06210"/>
<dbReference type="InterPro" id="IPR001867">
    <property type="entry name" value="OmpR/PhoB-type_DNA-bd"/>
</dbReference>
<evidence type="ECO:0000256" key="6">
    <source>
        <dbReference type="PROSITE-ProRule" id="PRU00169"/>
    </source>
</evidence>
<dbReference type="SMART" id="SM00448">
    <property type="entry name" value="REC"/>
    <property type="match status" value="1"/>
</dbReference>
<keyword evidence="1 6" id="KW-0597">Phosphoprotein</keyword>
<keyword evidence="2" id="KW-0902">Two-component regulatory system</keyword>
<dbReference type="InterPro" id="IPR011006">
    <property type="entry name" value="CheY-like_superfamily"/>
</dbReference>
<dbReference type="SUPFAM" id="SSF46894">
    <property type="entry name" value="C-terminal effector domain of the bipartite response regulators"/>
    <property type="match status" value="1"/>
</dbReference>
<dbReference type="PANTHER" id="PTHR48111">
    <property type="entry name" value="REGULATOR OF RPOS"/>
    <property type="match status" value="1"/>
</dbReference>
<dbReference type="GO" id="GO:0006355">
    <property type="term" value="P:regulation of DNA-templated transcription"/>
    <property type="evidence" value="ECO:0007669"/>
    <property type="project" value="InterPro"/>
</dbReference>
<evidence type="ECO:0000256" key="2">
    <source>
        <dbReference type="ARBA" id="ARBA00023012"/>
    </source>
</evidence>
<evidence type="ECO:0000259" key="8">
    <source>
        <dbReference type="PROSITE" id="PS50110"/>
    </source>
</evidence>
<dbReference type="Pfam" id="PF00486">
    <property type="entry name" value="Trans_reg_C"/>
    <property type="match status" value="1"/>
</dbReference>
<dbReference type="GO" id="GO:0000976">
    <property type="term" value="F:transcription cis-regulatory region binding"/>
    <property type="evidence" value="ECO:0007669"/>
    <property type="project" value="TreeGrafter"/>
</dbReference>
<dbReference type="KEGG" id="gpi:GPICK_06210"/>
<dbReference type="Gene3D" id="1.10.10.10">
    <property type="entry name" value="Winged helix-like DNA-binding domain superfamily/Winged helix DNA-binding domain"/>
    <property type="match status" value="1"/>
</dbReference>
<feature type="domain" description="OmpR/PhoB-type" evidence="9">
    <location>
        <begin position="133"/>
        <end position="232"/>
    </location>
</feature>
<keyword evidence="5" id="KW-0804">Transcription</keyword>
<evidence type="ECO:0000256" key="3">
    <source>
        <dbReference type="ARBA" id="ARBA00023015"/>
    </source>
</evidence>
<dbReference type="InterPro" id="IPR036388">
    <property type="entry name" value="WH-like_DNA-bd_sf"/>
</dbReference>
<keyword evidence="3" id="KW-0805">Transcription regulation</keyword>